<dbReference type="RefSeq" id="XP_009551462.1">
    <property type="nucleotide sequence ID" value="XM_009553167.1"/>
</dbReference>
<gene>
    <name evidence="2" type="ORF">HETIRDRAFT_328778</name>
</gene>
<dbReference type="Proteomes" id="UP000030671">
    <property type="component" value="Unassembled WGS sequence"/>
</dbReference>
<dbReference type="HOGENOM" id="CLU_163763_1_0_1"/>
<accession>W4JSQ4</accession>
<dbReference type="GeneID" id="20671442"/>
<proteinExistence type="predicted"/>
<evidence type="ECO:0000313" key="3">
    <source>
        <dbReference type="Proteomes" id="UP000030671"/>
    </source>
</evidence>
<sequence>VKCGRTDPSAAEHPLEGYGRSGGDRPCSVQVGIFGTRLTLFGISPKLPKYLPWTLARVHAHQRKTRFVPQDIKLYDLVRKRR</sequence>
<protein>
    <submittedName>
        <fullName evidence="2">Uncharacterized protein</fullName>
    </submittedName>
</protein>
<name>W4JSQ4_HETIT</name>
<dbReference type="InParanoid" id="W4JSQ4"/>
<organism evidence="2 3">
    <name type="scientific">Heterobasidion irregulare (strain TC 32-1)</name>
    <dbReference type="NCBI Taxonomy" id="747525"/>
    <lineage>
        <taxon>Eukaryota</taxon>
        <taxon>Fungi</taxon>
        <taxon>Dikarya</taxon>
        <taxon>Basidiomycota</taxon>
        <taxon>Agaricomycotina</taxon>
        <taxon>Agaricomycetes</taxon>
        <taxon>Russulales</taxon>
        <taxon>Bondarzewiaceae</taxon>
        <taxon>Heterobasidion</taxon>
        <taxon>Heterobasidion annosum species complex</taxon>
    </lineage>
</organism>
<evidence type="ECO:0000256" key="1">
    <source>
        <dbReference type="SAM" id="MobiDB-lite"/>
    </source>
</evidence>
<dbReference type="AlphaFoldDB" id="W4JSQ4"/>
<dbReference type="KEGG" id="hir:HETIRDRAFT_328778"/>
<feature type="non-terminal residue" evidence="2">
    <location>
        <position position="1"/>
    </location>
</feature>
<feature type="region of interest" description="Disordered" evidence="1">
    <location>
        <begin position="1"/>
        <end position="24"/>
    </location>
</feature>
<evidence type="ECO:0000313" key="2">
    <source>
        <dbReference type="EMBL" id="ETW76573.1"/>
    </source>
</evidence>
<dbReference type="EMBL" id="KI925464">
    <property type="protein sequence ID" value="ETW76573.1"/>
    <property type="molecule type" value="Genomic_DNA"/>
</dbReference>
<reference evidence="2 3" key="1">
    <citation type="journal article" date="2012" name="New Phytol.">
        <title>Insight into trade-off between wood decay and parasitism from the genome of a fungal forest pathogen.</title>
        <authorList>
            <person name="Olson A."/>
            <person name="Aerts A."/>
            <person name="Asiegbu F."/>
            <person name="Belbahri L."/>
            <person name="Bouzid O."/>
            <person name="Broberg A."/>
            <person name="Canback B."/>
            <person name="Coutinho P.M."/>
            <person name="Cullen D."/>
            <person name="Dalman K."/>
            <person name="Deflorio G."/>
            <person name="van Diepen L.T."/>
            <person name="Dunand C."/>
            <person name="Duplessis S."/>
            <person name="Durling M."/>
            <person name="Gonthier P."/>
            <person name="Grimwood J."/>
            <person name="Fossdal C.G."/>
            <person name="Hansson D."/>
            <person name="Henrissat B."/>
            <person name="Hietala A."/>
            <person name="Himmelstrand K."/>
            <person name="Hoffmeister D."/>
            <person name="Hogberg N."/>
            <person name="James T.Y."/>
            <person name="Karlsson M."/>
            <person name="Kohler A."/>
            <person name="Kues U."/>
            <person name="Lee Y.H."/>
            <person name="Lin Y.C."/>
            <person name="Lind M."/>
            <person name="Lindquist E."/>
            <person name="Lombard V."/>
            <person name="Lucas S."/>
            <person name="Lunden K."/>
            <person name="Morin E."/>
            <person name="Murat C."/>
            <person name="Park J."/>
            <person name="Raffaello T."/>
            <person name="Rouze P."/>
            <person name="Salamov A."/>
            <person name="Schmutz J."/>
            <person name="Solheim H."/>
            <person name="Stahlberg J."/>
            <person name="Velez H."/>
            <person name="de Vries R.P."/>
            <person name="Wiebenga A."/>
            <person name="Woodward S."/>
            <person name="Yakovlev I."/>
            <person name="Garbelotto M."/>
            <person name="Martin F."/>
            <person name="Grigoriev I.V."/>
            <person name="Stenlid J."/>
        </authorList>
    </citation>
    <scope>NUCLEOTIDE SEQUENCE [LARGE SCALE GENOMIC DNA]</scope>
    <source>
        <strain evidence="2 3">TC 32-1</strain>
    </source>
</reference>
<keyword evidence="3" id="KW-1185">Reference proteome</keyword>